<feature type="domain" description="USP" evidence="1">
    <location>
        <begin position="1"/>
        <end position="210"/>
    </location>
</feature>
<evidence type="ECO:0000313" key="2">
    <source>
        <dbReference type="EMBL" id="KRX09019.1"/>
    </source>
</evidence>
<keyword evidence="3" id="KW-1185">Reference proteome</keyword>
<dbReference type="AlphaFoldDB" id="A0A0V0R3E9"/>
<dbReference type="SUPFAM" id="SSF54001">
    <property type="entry name" value="Cysteine proteinases"/>
    <property type="match status" value="1"/>
</dbReference>
<proteinExistence type="predicted"/>
<evidence type="ECO:0000313" key="3">
    <source>
        <dbReference type="Proteomes" id="UP000054937"/>
    </source>
</evidence>
<organism evidence="2 3">
    <name type="scientific">Pseudocohnilembus persalinus</name>
    <name type="common">Ciliate</name>
    <dbReference type="NCBI Taxonomy" id="266149"/>
    <lineage>
        <taxon>Eukaryota</taxon>
        <taxon>Sar</taxon>
        <taxon>Alveolata</taxon>
        <taxon>Ciliophora</taxon>
        <taxon>Intramacronucleata</taxon>
        <taxon>Oligohymenophorea</taxon>
        <taxon>Scuticociliatia</taxon>
        <taxon>Philasterida</taxon>
        <taxon>Pseudocohnilembidae</taxon>
        <taxon>Pseudocohnilembus</taxon>
    </lineage>
</organism>
<name>A0A0V0R3E9_PSEPJ</name>
<dbReference type="GO" id="GO:0004843">
    <property type="term" value="F:cysteine-type deubiquitinase activity"/>
    <property type="evidence" value="ECO:0007669"/>
    <property type="project" value="InterPro"/>
</dbReference>
<dbReference type="GO" id="GO:0016579">
    <property type="term" value="P:protein deubiquitination"/>
    <property type="evidence" value="ECO:0007669"/>
    <property type="project" value="InterPro"/>
</dbReference>
<sequence>MEGYLVLDSDFFQNKNLKNTIILGSTALGTGILNYLQLKVLGYLNEQIQFVNIQYKKSSAEVEKLQGDVQKLISDQVYNLRLEKGGDKYVAYIADAFDRVKQRVVRKTQITVYPQILILHIKRLVMNPYGQFQKYALSSIVSHLGNDNFGHYVTFRKSWHQQTLDTKIIGSGNQIYKNAHWFYTSDRDTGFVDKYEIKRANAYILMYSLEDCDDIMEE</sequence>
<dbReference type="PROSITE" id="PS00973">
    <property type="entry name" value="USP_2"/>
    <property type="match status" value="1"/>
</dbReference>
<reference evidence="2 3" key="1">
    <citation type="journal article" date="2015" name="Sci. Rep.">
        <title>Genome of the facultative scuticociliatosis pathogen Pseudocohnilembus persalinus provides insight into its virulence through horizontal gene transfer.</title>
        <authorList>
            <person name="Xiong J."/>
            <person name="Wang G."/>
            <person name="Cheng J."/>
            <person name="Tian M."/>
            <person name="Pan X."/>
            <person name="Warren A."/>
            <person name="Jiang C."/>
            <person name="Yuan D."/>
            <person name="Miao W."/>
        </authorList>
    </citation>
    <scope>NUCLEOTIDE SEQUENCE [LARGE SCALE GENOMIC DNA]</scope>
    <source>
        <strain evidence="2">36N120E</strain>
    </source>
</reference>
<dbReference type="EMBL" id="LDAU01000055">
    <property type="protein sequence ID" value="KRX09019.1"/>
    <property type="molecule type" value="Genomic_DNA"/>
</dbReference>
<dbReference type="InterPro" id="IPR018200">
    <property type="entry name" value="USP_CS"/>
</dbReference>
<comment type="caution">
    <text evidence="2">The sequence shown here is derived from an EMBL/GenBank/DDBJ whole genome shotgun (WGS) entry which is preliminary data.</text>
</comment>
<dbReference type="Pfam" id="PF00443">
    <property type="entry name" value="UCH"/>
    <property type="match status" value="1"/>
</dbReference>
<dbReference type="Gene3D" id="3.90.70.10">
    <property type="entry name" value="Cysteine proteinases"/>
    <property type="match status" value="1"/>
</dbReference>
<gene>
    <name evidence="2" type="ORF">PPERSA_01906</name>
</gene>
<dbReference type="PROSITE" id="PS50235">
    <property type="entry name" value="USP_3"/>
    <property type="match status" value="1"/>
</dbReference>
<dbReference type="InterPro" id="IPR001394">
    <property type="entry name" value="Peptidase_C19_UCH"/>
</dbReference>
<dbReference type="InParanoid" id="A0A0V0R3E9"/>
<dbReference type="Proteomes" id="UP000054937">
    <property type="component" value="Unassembled WGS sequence"/>
</dbReference>
<accession>A0A0V0R3E9</accession>
<evidence type="ECO:0000259" key="1">
    <source>
        <dbReference type="PROSITE" id="PS50235"/>
    </source>
</evidence>
<protein>
    <recommendedName>
        <fullName evidence="1">USP domain-containing protein</fullName>
    </recommendedName>
</protein>
<dbReference type="InterPro" id="IPR028889">
    <property type="entry name" value="USP"/>
</dbReference>
<dbReference type="OrthoDB" id="2248014at2759"/>
<dbReference type="InterPro" id="IPR038765">
    <property type="entry name" value="Papain-like_cys_pep_sf"/>
</dbReference>